<keyword evidence="2" id="KW-1185">Reference proteome</keyword>
<dbReference type="STRING" id="50990.A0A4R5XGA6"/>
<name>A0A4R5XGA6_9AGAM</name>
<protein>
    <recommendedName>
        <fullName evidence="3">Retrotransposon gag domain-containing protein</fullName>
    </recommendedName>
</protein>
<dbReference type="EMBL" id="ML170156">
    <property type="protein sequence ID" value="TDL30210.1"/>
    <property type="molecule type" value="Genomic_DNA"/>
</dbReference>
<proteinExistence type="predicted"/>
<evidence type="ECO:0008006" key="3">
    <source>
        <dbReference type="Google" id="ProtNLM"/>
    </source>
</evidence>
<evidence type="ECO:0000313" key="1">
    <source>
        <dbReference type="EMBL" id="TDL30210.1"/>
    </source>
</evidence>
<reference evidence="1 2" key="1">
    <citation type="submission" date="2018-06" db="EMBL/GenBank/DDBJ databases">
        <title>A transcriptomic atlas of mushroom development highlights an independent origin of complex multicellularity.</title>
        <authorList>
            <consortium name="DOE Joint Genome Institute"/>
            <person name="Krizsan K."/>
            <person name="Almasi E."/>
            <person name="Merenyi Z."/>
            <person name="Sahu N."/>
            <person name="Viragh M."/>
            <person name="Koszo T."/>
            <person name="Mondo S."/>
            <person name="Kiss B."/>
            <person name="Balint B."/>
            <person name="Kues U."/>
            <person name="Barry K."/>
            <person name="Hegedus J.C."/>
            <person name="Henrissat B."/>
            <person name="Johnson J."/>
            <person name="Lipzen A."/>
            <person name="Ohm R."/>
            <person name="Nagy I."/>
            <person name="Pangilinan J."/>
            <person name="Yan J."/>
            <person name="Xiong Y."/>
            <person name="Grigoriev I.V."/>
            <person name="Hibbett D.S."/>
            <person name="Nagy L.G."/>
        </authorList>
    </citation>
    <scope>NUCLEOTIDE SEQUENCE [LARGE SCALE GENOMIC DNA]</scope>
    <source>
        <strain evidence="1 2">SZMC22713</strain>
    </source>
</reference>
<gene>
    <name evidence="1" type="ORF">BD410DRAFT_710589</name>
</gene>
<dbReference type="OrthoDB" id="3260546at2759"/>
<dbReference type="AlphaFoldDB" id="A0A4R5XGA6"/>
<dbReference type="Proteomes" id="UP000294933">
    <property type="component" value="Unassembled WGS sequence"/>
</dbReference>
<organism evidence="1 2">
    <name type="scientific">Rickenella mellea</name>
    <dbReference type="NCBI Taxonomy" id="50990"/>
    <lineage>
        <taxon>Eukaryota</taxon>
        <taxon>Fungi</taxon>
        <taxon>Dikarya</taxon>
        <taxon>Basidiomycota</taxon>
        <taxon>Agaricomycotina</taxon>
        <taxon>Agaricomycetes</taxon>
        <taxon>Hymenochaetales</taxon>
        <taxon>Rickenellaceae</taxon>
        <taxon>Rickenella</taxon>
    </lineage>
</organism>
<accession>A0A4R5XGA6</accession>
<dbReference type="VEuPathDB" id="FungiDB:BD410DRAFT_710589"/>
<sequence>MPARSHHSAPRFDGAASQLSRFFEDVEIAAHDVVLSEEDTITWATRYARCEDAELWTALPAYAAVPKVYQNFKTAVLALYPGADLTRQYRMQDMDDLVAERARKPITSRLELGVYSRAFSRISAHLRTHDRASETECQRAFLRGFSGDLLPRLRNRLEITNIAHHPD</sequence>
<evidence type="ECO:0000313" key="2">
    <source>
        <dbReference type="Proteomes" id="UP000294933"/>
    </source>
</evidence>